<name>A0AAV4Y5C1_CAEEX</name>
<sequence>MMIYENYWRSFRTNDTWLQSQLVMTKRCLSPTTEKIGILAYLLLLRGSKKITKMIKLSIIKQSGLGFHQARSPNKRCTLGWVM</sequence>
<protein>
    <submittedName>
        <fullName evidence="1">Uncharacterized protein</fullName>
    </submittedName>
</protein>
<dbReference type="Proteomes" id="UP001054945">
    <property type="component" value="Unassembled WGS sequence"/>
</dbReference>
<comment type="caution">
    <text evidence="1">The sequence shown here is derived from an EMBL/GenBank/DDBJ whole genome shotgun (WGS) entry which is preliminary data.</text>
</comment>
<reference evidence="1 2" key="1">
    <citation type="submission" date="2021-06" db="EMBL/GenBank/DDBJ databases">
        <title>Caerostris extrusa draft genome.</title>
        <authorList>
            <person name="Kono N."/>
            <person name="Arakawa K."/>
        </authorList>
    </citation>
    <scope>NUCLEOTIDE SEQUENCE [LARGE SCALE GENOMIC DNA]</scope>
</reference>
<evidence type="ECO:0000313" key="1">
    <source>
        <dbReference type="EMBL" id="GIZ01405.1"/>
    </source>
</evidence>
<dbReference type="EMBL" id="BPLR01001295">
    <property type="protein sequence ID" value="GIZ01405.1"/>
    <property type="molecule type" value="Genomic_DNA"/>
</dbReference>
<evidence type="ECO:0000313" key="2">
    <source>
        <dbReference type="Proteomes" id="UP001054945"/>
    </source>
</evidence>
<proteinExistence type="predicted"/>
<organism evidence="1 2">
    <name type="scientific">Caerostris extrusa</name>
    <name type="common">Bark spider</name>
    <name type="synonym">Caerostris bankana</name>
    <dbReference type="NCBI Taxonomy" id="172846"/>
    <lineage>
        <taxon>Eukaryota</taxon>
        <taxon>Metazoa</taxon>
        <taxon>Ecdysozoa</taxon>
        <taxon>Arthropoda</taxon>
        <taxon>Chelicerata</taxon>
        <taxon>Arachnida</taxon>
        <taxon>Araneae</taxon>
        <taxon>Araneomorphae</taxon>
        <taxon>Entelegynae</taxon>
        <taxon>Araneoidea</taxon>
        <taxon>Araneidae</taxon>
        <taxon>Caerostris</taxon>
    </lineage>
</organism>
<dbReference type="AlphaFoldDB" id="A0AAV4Y5C1"/>
<accession>A0AAV4Y5C1</accession>
<keyword evidence="2" id="KW-1185">Reference proteome</keyword>
<gene>
    <name evidence="1" type="ORF">CEXT_656021</name>
</gene>